<dbReference type="KEGG" id="dde:Dde_0284"/>
<dbReference type="DNASU" id="3755105"/>
<evidence type="ECO:0000313" key="2">
    <source>
        <dbReference type="EMBL" id="ABB37085.1"/>
    </source>
</evidence>
<dbReference type="Pfam" id="PF06226">
    <property type="entry name" value="DUF1007"/>
    <property type="match status" value="1"/>
</dbReference>
<sequence length="197" mass="22160">MKRMKVNIQLLWFIAVCCAAFVPQQAAAHPHVFVEALVQLEIENGRLKALHETWSFDEMSSALFLGDLDLNQDGALTPDEWEKLKADITGYLHEEGFYTHIYAGGKTAGVTRVEHFTATFSDGMLRYSFTVPLDLPAAAGEVVKVALYDPTYYTAFFFDERHVTVKGADKARVVLQEAPELAYYYGQIVPYAIELEL</sequence>
<feature type="signal peptide" evidence="1">
    <location>
        <begin position="1"/>
        <end position="28"/>
    </location>
</feature>
<evidence type="ECO:0008006" key="4">
    <source>
        <dbReference type="Google" id="ProtNLM"/>
    </source>
</evidence>
<proteinExistence type="predicted"/>
<protein>
    <recommendedName>
        <fullName evidence="4">EF-hand domain-containing protein</fullName>
    </recommendedName>
</protein>
<evidence type="ECO:0000256" key="1">
    <source>
        <dbReference type="SAM" id="SignalP"/>
    </source>
</evidence>
<feature type="chain" id="PRO_5004220113" description="EF-hand domain-containing protein" evidence="1">
    <location>
        <begin position="29"/>
        <end position="197"/>
    </location>
</feature>
<accession>Q316R1</accession>
<gene>
    <name evidence="2" type="ordered locus">Dde_0284</name>
</gene>
<dbReference type="Proteomes" id="UP000002710">
    <property type="component" value="Chromosome"/>
</dbReference>
<dbReference type="AlphaFoldDB" id="Q316R1"/>
<name>Q316R1_OLEA2</name>
<dbReference type="InterPro" id="IPR018247">
    <property type="entry name" value="EF_Hand_1_Ca_BS"/>
</dbReference>
<organism evidence="2 3">
    <name type="scientific">Oleidesulfovibrio alaskensis (strain ATCC BAA-1058 / DSM 17464 / G20)</name>
    <name type="common">Desulfovibrio alaskensis</name>
    <dbReference type="NCBI Taxonomy" id="207559"/>
    <lineage>
        <taxon>Bacteria</taxon>
        <taxon>Pseudomonadati</taxon>
        <taxon>Thermodesulfobacteriota</taxon>
        <taxon>Desulfovibrionia</taxon>
        <taxon>Desulfovibrionales</taxon>
        <taxon>Desulfovibrionaceae</taxon>
        <taxon>Oleidesulfovibrio</taxon>
    </lineage>
</organism>
<reference evidence="2 3" key="1">
    <citation type="journal article" date="2011" name="J. Bacteriol.">
        <title>Complete genome sequence and updated annotation of Desulfovibrio alaskensis G20.</title>
        <authorList>
            <person name="Hauser L.J."/>
            <person name="Land M.L."/>
            <person name="Brown S.D."/>
            <person name="Larimer F."/>
            <person name="Keller K.L."/>
            <person name="Rapp-Giles B.J."/>
            <person name="Price M.N."/>
            <person name="Lin M."/>
            <person name="Bruce D.C."/>
            <person name="Detter J.C."/>
            <person name="Tapia R."/>
            <person name="Han C.S."/>
            <person name="Goodwin L.A."/>
            <person name="Cheng J.F."/>
            <person name="Pitluck S."/>
            <person name="Copeland A."/>
            <person name="Lucas S."/>
            <person name="Nolan M."/>
            <person name="Lapidus A.L."/>
            <person name="Palumbo A.V."/>
            <person name="Wall J.D."/>
        </authorList>
    </citation>
    <scope>NUCLEOTIDE SEQUENCE [LARGE SCALE GENOMIC DNA]</scope>
    <source>
        <strain evidence="3">ATCC BAA 1058 / DSM 17464 / G20</strain>
    </source>
</reference>
<dbReference type="EMBL" id="CP000112">
    <property type="protein sequence ID" value="ABB37085.1"/>
    <property type="molecule type" value="Genomic_DNA"/>
</dbReference>
<dbReference type="HOGENOM" id="CLU_088941_1_1_7"/>
<dbReference type="STRING" id="207559.Dde_0284"/>
<evidence type="ECO:0000313" key="3">
    <source>
        <dbReference type="Proteomes" id="UP000002710"/>
    </source>
</evidence>
<dbReference type="eggNOG" id="COG3683">
    <property type="taxonomic scope" value="Bacteria"/>
</dbReference>
<keyword evidence="3" id="KW-1185">Reference proteome</keyword>
<keyword evidence="1" id="KW-0732">Signal</keyword>
<dbReference type="PROSITE" id="PS00018">
    <property type="entry name" value="EF_HAND_1"/>
    <property type="match status" value="1"/>
</dbReference>
<dbReference type="InterPro" id="IPR010412">
    <property type="entry name" value="DUF1007"/>
</dbReference>
<dbReference type="RefSeq" id="WP_011366431.1">
    <property type="nucleotide sequence ID" value="NC_007519.1"/>
</dbReference>